<keyword evidence="4" id="KW-0539">Nucleus</keyword>
<feature type="binding site" evidence="4">
    <location>
        <position position="171"/>
    </location>
    <ligand>
        <name>S-adenosyl-L-methionine</name>
        <dbReference type="ChEBI" id="CHEBI:59789"/>
    </ligand>
</feature>
<dbReference type="Pfam" id="PF11968">
    <property type="entry name" value="Bmt2"/>
    <property type="match status" value="2"/>
</dbReference>
<reference evidence="6 7" key="1">
    <citation type="submission" date="2015-06" db="EMBL/GenBank/DDBJ databases">
        <title>Draft genome of the ant-associated black yeast Phialophora attae CBS 131958.</title>
        <authorList>
            <person name="Moreno L.F."/>
            <person name="Stielow B.J."/>
            <person name="de Hoog S."/>
            <person name="Vicente V.A."/>
            <person name="Weiss V.A."/>
            <person name="de Vries M."/>
            <person name="Cruz L.M."/>
            <person name="Souza E.M."/>
        </authorList>
    </citation>
    <scope>NUCLEOTIDE SEQUENCE [LARGE SCALE GENOMIC DNA]</scope>
    <source>
        <strain evidence="6 7">CBS 131958</strain>
    </source>
</reference>
<feature type="compositionally biased region" description="Polar residues" evidence="5">
    <location>
        <begin position="27"/>
        <end position="57"/>
    </location>
</feature>
<proteinExistence type="inferred from homology"/>
<evidence type="ECO:0000256" key="1">
    <source>
        <dbReference type="ARBA" id="ARBA00022603"/>
    </source>
</evidence>
<evidence type="ECO:0000256" key="3">
    <source>
        <dbReference type="ARBA" id="ARBA00022691"/>
    </source>
</evidence>
<dbReference type="GO" id="GO:0005730">
    <property type="term" value="C:nucleolus"/>
    <property type="evidence" value="ECO:0007669"/>
    <property type="project" value="UniProtKB-SubCell"/>
</dbReference>
<evidence type="ECO:0000256" key="4">
    <source>
        <dbReference type="HAMAP-Rule" id="MF_03044"/>
    </source>
</evidence>
<dbReference type="InterPro" id="IPR021867">
    <property type="entry name" value="Bmt2/SAMTOR"/>
</dbReference>
<accession>A0A0N1H6G4</accession>
<comment type="function">
    <text evidence="4">S-adenosyl-L-methionine-dependent methyltransferase that specifically methylates the N(1) position of an adenine present in helix 65 in 25S rRNA.</text>
</comment>
<dbReference type="GO" id="GO:0016433">
    <property type="term" value="F:rRNA (adenine) methyltransferase activity"/>
    <property type="evidence" value="ECO:0007669"/>
    <property type="project" value="UniProtKB-UniRule"/>
</dbReference>
<evidence type="ECO:0000313" key="7">
    <source>
        <dbReference type="Proteomes" id="UP000038010"/>
    </source>
</evidence>
<dbReference type="PANTHER" id="PTHR21008">
    <property type="entry name" value="S-ADENOSYLMETHIONINE SENSOR UPSTREAM OF MTORC1-RELATED"/>
    <property type="match status" value="1"/>
</dbReference>
<dbReference type="GeneID" id="28741748"/>
<dbReference type="EMBL" id="LFJN01000009">
    <property type="protein sequence ID" value="KPI41622.1"/>
    <property type="molecule type" value="Genomic_DNA"/>
</dbReference>
<comment type="subcellular location">
    <subcellularLocation>
        <location evidence="4">Nucleus</location>
        <location evidence="4">Nucleolus</location>
    </subcellularLocation>
</comment>
<protein>
    <recommendedName>
        <fullName evidence="4">25S rRNA adenine-N(1) methyltransferase</fullName>
        <ecNumber evidence="4">2.1.1.-</ecNumber>
    </recommendedName>
</protein>
<dbReference type="AlphaFoldDB" id="A0A0N1H6G4"/>
<sequence length="390" mass="43301">MQGILKPNTTNAKSTRKKTSRQKLLSHTRPNTTATISSSNGPNSGTQPTQSSKHTRTTIRSYHTLQKRLHQARKAAHGGDAALIASLETQLSNLGGLEATKLRPPQAKHRNAAETRLGRMGTAAGQGNRDSNRNGILVKKLGPPLRILEVGALSTANALNVPGQTVVRRVDLRSTNPGIEERDFMTMNPSEKWQGTAGYDVLSLSLVVNFVGDPSARGDMLRHTTRFLRSPVSYAVGERANDDDNDEDGDDVDNHNDADAPKNNLQTFRHHKTHRFLATLFLVLPLPCVDNSRYLTEDRLIEMMESLDYVQTKVKRSSKLYFSLWRYRPHALDLGRARQQFKKEEVRGGKERNNFCIVLESATGEPRSTPTTVRHWLDDSSDASDSSAST</sequence>
<dbReference type="STRING" id="1664694.A0A0N1H6G4"/>
<dbReference type="RefSeq" id="XP_018001585.1">
    <property type="nucleotide sequence ID" value="XM_018149868.1"/>
</dbReference>
<dbReference type="Proteomes" id="UP000038010">
    <property type="component" value="Unassembled WGS sequence"/>
</dbReference>
<dbReference type="HAMAP" id="MF_03044">
    <property type="entry name" value="BMT2"/>
    <property type="match status" value="1"/>
</dbReference>
<dbReference type="PANTHER" id="PTHR21008:SF1">
    <property type="entry name" value="25S RRNA (ADENINE(2142)-N(1))-METHYLTRANSFERASE"/>
    <property type="match status" value="1"/>
</dbReference>
<evidence type="ECO:0000256" key="2">
    <source>
        <dbReference type="ARBA" id="ARBA00022679"/>
    </source>
</evidence>
<feature type="region of interest" description="Disordered" evidence="5">
    <location>
        <begin position="365"/>
        <end position="390"/>
    </location>
</feature>
<feature type="region of interest" description="Disordered" evidence="5">
    <location>
        <begin position="1"/>
        <end position="57"/>
    </location>
</feature>
<feature type="compositionally biased region" description="Basic residues" evidence="5">
    <location>
        <begin position="14"/>
        <end position="26"/>
    </location>
</feature>
<keyword evidence="7" id="KW-1185">Reference proteome</keyword>
<name>A0A0N1H6G4_9EURO</name>
<dbReference type="OrthoDB" id="5954793at2759"/>
<evidence type="ECO:0000313" key="6">
    <source>
        <dbReference type="EMBL" id="KPI41622.1"/>
    </source>
</evidence>
<dbReference type="EC" id="2.1.1.-" evidence="4"/>
<feature type="compositionally biased region" description="Acidic residues" evidence="5">
    <location>
        <begin position="241"/>
        <end position="251"/>
    </location>
</feature>
<organism evidence="6 7">
    <name type="scientific">Cyphellophora attinorum</name>
    <dbReference type="NCBI Taxonomy" id="1664694"/>
    <lineage>
        <taxon>Eukaryota</taxon>
        <taxon>Fungi</taxon>
        <taxon>Dikarya</taxon>
        <taxon>Ascomycota</taxon>
        <taxon>Pezizomycotina</taxon>
        <taxon>Eurotiomycetes</taxon>
        <taxon>Chaetothyriomycetidae</taxon>
        <taxon>Chaetothyriales</taxon>
        <taxon>Cyphellophoraceae</taxon>
        <taxon>Cyphellophora</taxon>
    </lineage>
</organism>
<dbReference type="VEuPathDB" id="FungiDB:AB675_9343"/>
<comment type="similarity">
    <text evidence="4">Belongs to the BMT2 family.</text>
</comment>
<keyword evidence="3 4" id="KW-0949">S-adenosyl-L-methionine</keyword>
<feature type="region of interest" description="Disordered" evidence="5">
    <location>
        <begin position="238"/>
        <end position="266"/>
    </location>
</feature>
<keyword evidence="1 4" id="KW-0489">Methyltransferase</keyword>
<comment type="caution">
    <text evidence="6">The sequence shown here is derived from an EMBL/GenBank/DDBJ whole genome shotgun (WGS) entry which is preliminary data.</text>
</comment>
<gene>
    <name evidence="6" type="ORF">AB675_9343</name>
</gene>
<feature type="binding site" evidence="4">
    <location>
        <position position="151"/>
    </location>
    <ligand>
        <name>S-adenosyl-L-methionine</name>
        <dbReference type="ChEBI" id="CHEBI:59789"/>
    </ligand>
</feature>
<evidence type="ECO:0000256" key="5">
    <source>
        <dbReference type="SAM" id="MobiDB-lite"/>
    </source>
</evidence>
<keyword evidence="2 4" id="KW-0808">Transferase</keyword>